<dbReference type="InterPro" id="IPR007402">
    <property type="entry name" value="DUF455"/>
</dbReference>
<dbReference type="AlphaFoldDB" id="A0AAX4PK26"/>
<dbReference type="EMBL" id="CP151514">
    <property type="protein sequence ID" value="WZN66257.1"/>
    <property type="molecule type" value="Genomic_DNA"/>
</dbReference>
<sequence length="191" mass="21522">MIHNLAHIELNAVDLAWDTVVSFSSNGDLPREFFVDFLRVADDESRHLRWCLQRLKELGAEYGDLPSHGLLWSAGAATRHDLLARLVAIPMVQEARGLDAGPRLVQRLRGSGDARSAAIVEKIAEEERAHVAVGVFWFRYLCDGMTCEEVAREFHRIAEEHCGEMIRGPFETETREAVGLLEQWFAPVSAR</sequence>
<dbReference type="InterPro" id="IPR009078">
    <property type="entry name" value="Ferritin-like_SF"/>
</dbReference>
<gene>
    <name evidence="1" type="ORF">HKI87_14g78220</name>
</gene>
<evidence type="ECO:0000313" key="2">
    <source>
        <dbReference type="Proteomes" id="UP001472866"/>
    </source>
</evidence>
<keyword evidence="2" id="KW-1185">Reference proteome</keyword>
<name>A0AAX4PK26_9CHLO</name>
<dbReference type="PANTHER" id="PTHR42782:SF4">
    <property type="entry name" value="DUF455 DOMAIN-CONTAINING PROTEIN"/>
    <property type="match status" value="1"/>
</dbReference>
<dbReference type="Proteomes" id="UP001472866">
    <property type="component" value="Chromosome 14"/>
</dbReference>
<evidence type="ECO:0000313" key="1">
    <source>
        <dbReference type="EMBL" id="WZN66257.1"/>
    </source>
</evidence>
<dbReference type="PANTHER" id="PTHR42782">
    <property type="entry name" value="SI:CH73-314G15.3"/>
    <property type="match status" value="1"/>
</dbReference>
<dbReference type="Pfam" id="PF04305">
    <property type="entry name" value="DUF455"/>
    <property type="match status" value="1"/>
</dbReference>
<organism evidence="1 2">
    <name type="scientific">Chloropicon roscoffensis</name>
    <dbReference type="NCBI Taxonomy" id="1461544"/>
    <lineage>
        <taxon>Eukaryota</taxon>
        <taxon>Viridiplantae</taxon>
        <taxon>Chlorophyta</taxon>
        <taxon>Chloropicophyceae</taxon>
        <taxon>Chloropicales</taxon>
        <taxon>Chloropicaceae</taxon>
        <taxon>Chloropicon</taxon>
    </lineage>
</organism>
<protein>
    <submittedName>
        <fullName evidence="1">DUF455 domain-containing protein</fullName>
    </submittedName>
</protein>
<dbReference type="SUPFAM" id="SSF47240">
    <property type="entry name" value="Ferritin-like"/>
    <property type="match status" value="1"/>
</dbReference>
<accession>A0AAX4PK26</accession>
<proteinExistence type="predicted"/>
<dbReference type="CDD" id="cd00657">
    <property type="entry name" value="Ferritin_like"/>
    <property type="match status" value="1"/>
</dbReference>
<reference evidence="1 2" key="1">
    <citation type="submission" date="2024-03" db="EMBL/GenBank/DDBJ databases">
        <title>Complete genome sequence of the green alga Chloropicon roscoffensis RCC1871.</title>
        <authorList>
            <person name="Lemieux C."/>
            <person name="Pombert J.-F."/>
            <person name="Otis C."/>
            <person name="Turmel M."/>
        </authorList>
    </citation>
    <scope>NUCLEOTIDE SEQUENCE [LARGE SCALE GENOMIC DNA]</scope>
    <source>
        <strain evidence="1 2">RCC1871</strain>
    </source>
</reference>